<dbReference type="EMBL" id="UZAH01025880">
    <property type="protein sequence ID" value="VDO72133.1"/>
    <property type="molecule type" value="Genomic_DNA"/>
</dbReference>
<evidence type="ECO:0000313" key="3">
    <source>
        <dbReference type="Proteomes" id="UP000050761"/>
    </source>
</evidence>
<dbReference type="Proteomes" id="UP000050761">
    <property type="component" value="Unassembled WGS sequence"/>
</dbReference>
<keyword evidence="3" id="KW-1185">Reference proteome</keyword>
<accession>A0A3P7Z3R2</accession>
<accession>A0A183FJZ8</accession>
<name>A0A183FJZ8_HELPZ</name>
<protein>
    <submittedName>
        <fullName evidence="4">RPN2_C domain-containing protein</fullName>
    </submittedName>
</protein>
<dbReference type="AlphaFoldDB" id="A0A183FJZ8"/>
<reference evidence="4" key="2">
    <citation type="submission" date="2019-09" db="UniProtKB">
        <authorList>
            <consortium name="WormBaseParasite"/>
        </authorList>
    </citation>
    <scope>IDENTIFICATION</scope>
</reference>
<reference evidence="2 3" key="1">
    <citation type="submission" date="2018-11" db="EMBL/GenBank/DDBJ databases">
        <authorList>
            <consortium name="Pathogen Informatics"/>
        </authorList>
    </citation>
    <scope>NUCLEOTIDE SEQUENCE [LARGE SCALE GENOMIC DNA]</scope>
</reference>
<dbReference type="WBParaSite" id="HPBE_0000740201-mRNA-1">
    <property type="protein sequence ID" value="HPBE_0000740201-mRNA-1"/>
    <property type="gene ID" value="HPBE_0000740201"/>
</dbReference>
<sequence>MRMVVATMASVCKESIRQYDYAPAVVNSIASAISHFSNPGQHVKIAAQGGSEKEAGNATPATPKNEKAKKTEKVEQQPKPEEKEKEKKAEPALPEGENLVAKPCDDVSVIPLSLRFSDYKCKSTVGGPLLISYQNIHNI</sequence>
<organism evidence="3 4">
    <name type="scientific">Heligmosomoides polygyrus</name>
    <name type="common">Parasitic roundworm</name>
    <dbReference type="NCBI Taxonomy" id="6339"/>
    <lineage>
        <taxon>Eukaryota</taxon>
        <taxon>Metazoa</taxon>
        <taxon>Ecdysozoa</taxon>
        <taxon>Nematoda</taxon>
        <taxon>Chromadorea</taxon>
        <taxon>Rhabditida</taxon>
        <taxon>Rhabditina</taxon>
        <taxon>Rhabditomorpha</taxon>
        <taxon>Strongyloidea</taxon>
        <taxon>Heligmosomidae</taxon>
        <taxon>Heligmosomoides</taxon>
    </lineage>
</organism>
<gene>
    <name evidence="2" type="ORF">HPBE_LOCUS7403</name>
</gene>
<evidence type="ECO:0000256" key="1">
    <source>
        <dbReference type="SAM" id="MobiDB-lite"/>
    </source>
</evidence>
<evidence type="ECO:0000313" key="2">
    <source>
        <dbReference type="EMBL" id="VDO72133.1"/>
    </source>
</evidence>
<feature type="compositionally biased region" description="Basic and acidic residues" evidence="1">
    <location>
        <begin position="64"/>
        <end position="90"/>
    </location>
</feature>
<feature type="region of interest" description="Disordered" evidence="1">
    <location>
        <begin position="46"/>
        <end position="99"/>
    </location>
</feature>
<evidence type="ECO:0000313" key="4">
    <source>
        <dbReference type="WBParaSite" id="HPBE_0000740201-mRNA-1"/>
    </source>
</evidence>
<proteinExistence type="predicted"/>